<dbReference type="PANTHER" id="PTHR22751">
    <property type="entry name" value="G-PROTEIN COUPLED RECEPTOR-RELATED"/>
    <property type="match status" value="1"/>
</dbReference>
<dbReference type="GO" id="GO:0016020">
    <property type="term" value="C:membrane"/>
    <property type="evidence" value="ECO:0007669"/>
    <property type="project" value="UniProtKB-SubCell"/>
</dbReference>
<reference evidence="7 8" key="1">
    <citation type="journal article" date="2003" name="PLoS Biol.">
        <title>The genome sequence of Caenorhabditis briggsae: a platform for comparative genomics.</title>
        <authorList>
            <person name="Stein L.D."/>
            <person name="Bao Z."/>
            <person name="Blasiar D."/>
            <person name="Blumenthal T."/>
            <person name="Brent M.R."/>
            <person name="Chen N."/>
            <person name="Chinwalla A."/>
            <person name="Clarke L."/>
            <person name="Clee C."/>
            <person name="Coghlan A."/>
            <person name="Coulson A."/>
            <person name="D'Eustachio P."/>
            <person name="Fitch D.H."/>
            <person name="Fulton L.A."/>
            <person name="Fulton R.E."/>
            <person name="Griffiths-Jones S."/>
            <person name="Harris T.W."/>
            <person name="Hillier L.W."/>
            <person name="Kamath R."/>
            <person name="Kuwabara P.E."/>
            <person name="Mardis E.R."/>
            <person name="Marra M.A."/>
            <person name="Miner T.L."/>
            <person name="Minx P."/>
            <person name="Mullikin J.C."/>
            <person name="Plumb R.W."/>
            <person name="Rogers J."/>
            <person name="Schein J.E."/>
            <person name="Sohrmann M."/>
            <person name="Spieth J."/>
            <person name="Stajich J.E."/>
            <person name="Wei C."/>
            <person name="Willey D."/>
            <person name="Wilson R.K."/>
            <person name="Durbin R."/>
            <person name="Waterston R.H."/>
        </authorList>
    </citation>
    <scope>NUCLEOTIDE SEQUENCE [LARGE SCALE GENOMIC DNA]</scope>
    <source>
        <strain evidence="7 8">AF16</strain>
    </source>
</reference>
<dbReference type="SMART" id="SM00198">
    <property type="entry name" value="SCP"/>
    <property type="match status" value="1"/>
</dbReference>
<dbReference type="KEGG" id="cbr:CBG_01226"/>
<dbReference type="CTD" id="8577988"/>
<feature type="transmembrane region" description="Helical" evidence="5">
    <location>
        <begin position="474"/>
        <end position="501"/>
    </location>
</feature>
<evidence type="ECO:0000313" key="8">
    <source>
        <dbReference type="Proteomes" id="UP000008549"/>
    </source>
</evidence>
<sequence>MSLSMESRTIEELVGNATKSWEKEFQDNGWTSTTMDESGFTSAIRHATQMVWAETGLIGCGVGRCGTDYYMKEHLATVVCRYGEPGNYIGSDIYVKGDGCSSCAAGLQCETDSGLFIFANVSYILEILYTANTSSHFIVCLLMSSQYRRTVRNVLPCGRNLPADGRSRGNEGKRRNIIFCDPCQLEQVFLVYENRMEFCIRDDFIGFSNSTIFKLCEFKWNLICFYTTIKPFKYYMSIPCTLINLFHFFILTRKSMSTSSVYLIMSAVAVSDVVFMIENFYHLFIQIAIAYSGCIEERTYGMVLTNLIFLNLPDFAKRCSIWFCFLIALIRTLVIRNPMSSFYENLSNSVASYVTIPAVTLISLSLSAFKASFFKIVVFESVFSCKFNNTIQGYSYIVFDSHVLKYFNAVDSIISSIIPCMFLPFLTLLHFNFDIKNLLEFANHHLVRFSIGLVRLLVVRNPMYPFYDNLSKPFTAYVTISGVTLASLSFSAFKALFIVIFEMGSISICNSETKSPSIPCVLFTFLTGMLVLEVKKANKNRSKLFSSSKDKESRNNTQLVLYFTLTFFVALFPLGVTSAIVDHIVEKVGFTVIGANFGSLLGVLYTANTSTHFVVCILISSLHQKTVKDAMLCGRNVVHTSTSMS</sequence>
<dbReference type="PANTHER" id="PTHR22751:SF30">
    <property type="entry name" value="G-PROTEIN COUPLED RECEPTORS FAMILY 1 PROFILE DOMAIN-CONTAINING PROTEIN"/>
    <property type="match status" value="1"/>
</dbReference>
<feature type="transmembrane region" description="Helical" evidence="5">
    <location>
        <begin position="234"/>
        <end position="252"/>
    </location>
</feature>
<dbReference type="Gene3D" id="1.20.1070.10">
    <property type="entry name" value="Rhodopsin 7-helix transmembrane proteins"/>
    <property type="match status" value="3"/>
</dbReference>
<feature type="domain" description="G-protein coupled receptors family 1 profile" evidence="6">
    <location>
        <begin position="243"/>
        <end position="616"/>
    </location>
</feature>
<feature type="transmembrane region" description="Helical" evidence="5">
    <location>
        <begin position="321"/>
        <end position="338"/>
    </location>
</feature>
<dbReference type="SUPFAM" id="SSF55797">
    <property type="entry name" value="PR-1-like"/>
    <property type="match status" value="1"/>
</dbReference>
<evidence type="ECO:0000256" key="2">
    <source>
        <dbReference type="ARBA" id="ARBA00022692"/>
    </source>
</evidence>
<dbReference type="GeneID" id="8577988"/>
<dbReference type="InterPro" id="IPR019427">
    <property type="entry name" value="7TM_GPCR_serpentine_rcpt_Srw"/>
</dbReference>
<dbReference type="Gene3D" id="3.40.33.10">
    <property type="entry name" value="CAP"/>
    <property type="match status" value="1"/>
</dbReference>
<dbReference type="RefSeq" id="XP_045091778.1">
    <property type="nucleotide sequence ID" value="XM_045236953.1"/>
</dbReference>
<feature type="transmembrane region" description="Helical" evidence="5">
    <location>
        <begin position="413"/>
        <end position="433"/>
    </location>
</feature>
<dbReference type="PROSITE" id="PS50262">
    <property type="entry name" value="G_PROTEIN_RECEP_F1_2"/>
    <property type="match status" value="1"/>
</dbReference>
<dbReference type="GO" id="GO:0008528">
    <property type="term" value="F:G protein-coupled peptide receptor activity"/>
    <property type="evidence" value="ECO:0007669"/>
    <property type="project" value="InterPro"/>
</dbReference>
<reference evidence="7 8" key="2">
    <citation type="journal article" date="2011" name="PLoS Genet.">
        <title>Caenorhabditis briggsae recombinant inbred line genotypes reveal inter-strain incompatibility and the evolution of recombination.</title>
        <authorList>
            <person name="Ross J.A."/>
            <person name="Koboldt D.C."/>
            <person name="Staisch J.E."/>
            <person name="Chamberlin H.M."/>
            <person name="Gupta B.P."/>
            <person name="Miller R.D."/>
            <person name="Baird S.E."/>
            <person name="Haag E.S."/>
        </authorList>
    </citation>
    <scope>NUCLEOTIDE SEQUENCE [LARGE SCALE GENOMIC DNA]</scope>
    <source>
        <strain evidence="7 8">AF16</strain>
    </source>
</reference>
<organism evidence="7 8">
    <name type="scientific">Caenorhabditis briggsae</name>
    <dbReference type="NCBI Taxonomy" id="6238"/>
    <lineage>
        <taxon>Eukaryota</taxon>
        <taxon>Metazoa</taxon>
        <taxon>Ecdysozoa</taxon>
        <taxon>Nematoda</taxon>
        <taxon>Chromadorea</taxon>
        <taxon>Rhabditida</taxon>
        <taxon>Rhabditina</taxon>
        <taxon>Rhabditomorpha</taxon>
        <taxon>Rhabditoidea</taxon>
        <taxon>Rhabditidae</taxon>
        <taxon>Peloderinae</taxon>
        <taxon>Caenorhabditis</taxon>
    </lineage>
</organism>
<keyword evidence="3 5" id="KW-1133">Transmembrane helix</keyword>
<evidence type="ECO:0000259" key="6">
    <source>
        <dbReference type="PROSITE" id="PS50262"/>
    </source>
</evidence>
<accession>A8WPW2</accession>
<dbReference type="Proteomes" id="UP000008549">
    <property type="component" value="Unassembled WGS sequence"/>
</dbReference>
<keyword evidence="2 5" id="KW-0812">Transmembrane</keyword>
<gene>
    <name evidence="7" type="ORF">CBG01226</name>
    <name evidence="7" type="ORF">CBG_01226</name>
</gene>
<dbReference type="AlphaFoldDB" id="A8WPW2"/>
<keyword evidence="4 5" id="KW-0472">Membrane</keyword>
<dbReference type="InterPro" id="IPR014044">
    <property type="entry name" value="CAP_dom"/>
</dbReference>
<name>A8WPW2_CAEBR</name>
<feature type="transmembrane region" description="Helical" evidence="5">
    <location>
        <begin position="516"/>
        <end position="534"/>
    </location>
</feature>
<dbReference type="EMBL" id="HE601256">
    <property type="protein sequence ID" value="CAP22520.2"/>
    <property type="molecule type" value="Genomic_DNA"/>
</dbReference>
<feature type="transmembrane region" description="Helical" evidence="5">
    <location>
        <begin position="259"/>
        <end position="277"/>
    </location>
</feature>
<dbReference type="PRINTS" id="PR00837">
    <property type="entry name" value="V5TPXLIKE"/>
</dbReference>
<dbReference type="InterPro" id="IPR017452">
    <property type="entry name" value="GPCR_Rhodpsn_7TM"/>
</dbReference>
<dbReference type="CDD" id="cd05380">
    <property type="entry name" value="CAP_euk"/>
    <property type="match status" value="1"/>
</dbReference>
<protein>
    <submittedName>
        <fullName evidence="7">Protein CBG01226</fullName>
    </submittedName>
</protein>
<dbReference type="InParanoid" id="A8WPW2"/>
<feature type="transmembrane region" description="Helical" evidence="5">
    <location>
        <begin position="600"/>
        <end position="622"/>
    </location>
</feature>
<dbReference type="SUPFAM" id="SSF81321">
    <property type="entry name" value="Family A G protein-coupled receptor-like"/>
    <property type="match status" value="3"/>
</dbReference>
<dbReference type="InterPro" id="IPR035940">
    <property type="entry name" value="CAP_sf"/>
</dbReference>
<evidence type="ECO:0000256" key="3">
    <source>
        <dbReference type="ARBA" id="ARBA00022989"/>
    </source>
</evidence>
<keyword evidence="8" id="KW-1185">Reference proteome</keyword>
<feature type="transmembrane region" description="Helical" evidence="5">
    <location>
        <begin position="559"/>
        <end position="580"/>
    </location>
</feature>
<evidence type="ECO:0000313" key="7">
    <source>
        <dbReference type="EMBL" id="CAP22520.2"/>
    </source>
</evidence>
<proteinExistence type="predicted"/>
<dbReference type="InterPro" id="IPR001283">
    <property type="entry name" value="CRISP-related"/>
</dbReference>
<comment type="subcellular location">
    <subcellularLocation>
        <location evidence="1">Membrane</location>
    </subcellularLocation>
</comment>
<dbReference type="Pfam" id="PF10324">
    <property type="entry name" value="7TM_GPCR_Srw"/>
    <property type="match status" value="4"/>
</dbReference>
<dbReference type="HOGENOM" id="CLU_424679_0_0_1"/>
<evidence type="ECO:0000256" key="1">
    <source>
        <dbReference type="ARBA" id="ARBA00004370"/>
    </source>
</evidence>
<dbReference type="eggNOG" id="KOG3017">
    <property type="taxonomic scope" value="Eukaryota"/>
</dbReference>
<dbReference type="Pfam" id="PF00188">
    <property type="entry name" value="CAP"/>
    <property type="match status" value="1"/>
</dbReference>
<evidence type="ECO:0000256" key="4">
    <source>
        <dbReference type="ARBA" id="ARBA00023136"/>
    </source>
</evidence>
<evidence type="ECO:0000256" key="5">
    <source>
        <dbReference type="SAM" id="Phobius"/>
    </source>
</evidence>
<feature type="transmembrane region" description="Helical" evidence="5">
    <location>
        <begin position="350"/>
        <end position="369"/>
    </location>
</feature>